<evidence type="ECO:0000256" key="4">
    <source>
        <dbReference type="ARBA" id="ARBA00022679"/>
    </source>
</evidence>
<evidence type="ECO:0000313" key="7">
    <source>
        <dbReference type="EMBL" id="MBI5170110.1"/>
    </source>
</evidence>
<protein>
    <recommendedName>
        <fullName evidence="6">Ribosomal RNA small subunit methyltransferase G</fullName>
        <ecNumber evidence="6">2.1.1.-</ecNumber>
    </recommendedName>
    <alternativeName>
        <fullName evidence="6">16S rRNA 7-methylguanosine methyltransferase</fullName>
        <shortName evidence="6">16S rRNA m7G methyltransferase</shortName>
    </alternativeName>
</protein>
<dbReference type="Proteomes" id="UP000696931">
    <property type="component" value="Unassembled WGS sequence"/>
</dbReference>
<sequence length="228" mass="25825">MRKFSPAAAENALARQPWDLLRPLLDGVSDDPAKTLERLRHYARLLFDWNRGVSNLVSHNDEPRLVERHLFESLAPARFLKESGCERFVDFGSGAGLPAVPLAISGVGSAWTLVESRRNKTLFVRKVKQELEMKHLDVLTGRLEMVVDENREALACDGFTSRATMTIAPTLMLAKDIVRPGGRAFLWKGSRYIVEMREDPEAWGEFWDFETAHEITEGLNVCAVFIRK</sequence>
<feature type="binding site" evidence="6">
    <location>
        <begin position="143"/>
        <end position="144"/>
    </location>
    <ligand>
        <name>S-adenosyl-L-methionine</name>
        <dbReference type="ChEBI" id="CHEBI:59789"/>
    </ligand>
</feature>
<keyword evidence="4 6" id="KW-0808">Transferase</keyword>
<dbReference type="InterPro" id="IPR003682">
    <property type="entry name" value="rRNA_ssu_MeTfrase_G"/>
</dbReference>
<accession>A0A933W2I7</accession>
<dbReference type="InterPro" id="IPR029063">
    <property type="entry name" value="SAM-dependent_MTases_sf"/>
</dbReference>
<proteinExistence type="inferred from homology"/>
<evidence type="ECO:0000256" key="6">
    <source>
        <dbReference type="HAMAP-Rule" id="MF_00074"/>
    </source>
</evidence>
<dbReference type="PANTHER" id="PTHR31760">
    <property type="entry name" value="S-ADENOSYL-L-METHIONINE-DEPENDENT METHYLTRANSFERASES SUPERFAMILY PROTEIN"/>
    <property type="match status" value="1"/>
</dbReference>
<feature type="binding site" evidence="6">
    <location>
        <position position="162"/>
    </location>
    <ligand>
        <name>S-adenosyl-L-methionine</name>
        <dbReference type="ChEBI" id="CHEBI:59789"/>
    </ligand>
</feature>
<comment type="subcellular location">
    <subcellularLocation>
        <location evidence="6">Cytoplasm</location>
    </subcellularLocation>
</comment>
<feature type="binding site" evidence="6">
    <location>
        <position position="92"/>
    </location>
    <ligand>
        <name>S-adenosyl-L-methionine</name>
        <dbReference type="ChEBI" id="CHEBI:59789"/>
    </ligand>
</feature>
<reference evidence="7" key="1">
    <citation type="submission" date="2020-07" db="EMBL/GenBank/DDBJ databases">
        <title>Huge and variable diversity of episymbiotic CPR bacteria and DPANN archaea in groundwater ecosystems.</title>
        <authorList>
            <person name="He C.Y."/>
            <person name="Keren R."/>
            <person name="Whittaker M."/>
            <person name="Farag I.F."/>
            <person name="Doudna J."/>
            <person name="Cate J.H.D."/>
            <person name="Banfield J.F."/>
        </authorList>
    </citation>
    <scope>NUCLEOTIDE SEQUENCE</scope>
    <source>
        <strain evidence="7">NC_groundwater_1813_Pr3_B-0.1um_71_17</strain>
    </source>
</reference>
<keyword evidence="3 6" id="KW-0489">Methyltransferase</keyword>
<comment type="function">
    <text evidence="6">Specifically methylates the N7 position of a guanine in 16S rRNA.</text>
</comment>
<dbReference type="Gene3D" id="3.40.50.150">
    <property type="entry name" value="Vaccinia Virus protein VP39"/>
    <property type="match status" value="1"/>
</dbReference>
<evidence type="ECO:0000256" key="5">
    <source>
        <dbReference type="ARBA" id="ARBA00022691"/>
    </source>
</evidence>
<evidence type="ECO:0000313" key="8">
    <source>
        <dbReference type="Proteomes" id="UP000696931"/>
    </source>
</evidence>
<evidence type="ECO:0000256" key="2">
    <source>
        <dbReference type="ARBA" id="ARBA00022552"/>
    </source>
</evidence>
<dbReference type="AlphaFoldDB" id="A0A933W2I7"/>
<dbReference type="EMBL" id="JACRIW010000081">
    <property type="protein sequence ID" value="MBI5170110.1"/>
    <property type="molecule type" value="Genomic_DNA"/>
</dbReference>
<evidence type="ECO:0000256" key="3">
    <source>
        <dbReference type="ARBA" id="ARBA00022603"/>
    </source>
</evidence>
<dbReference type="PANTHER" id="PTHR31760:SF0">
    <property type="entry name" value="S-ADENOSYL-L-METHIONINE-DEPENDENT METHYLTRANSFERASES SUPERFAMILY PROTEIN"/>
    <property type="match status" value="1"/>
</dbReference>
<gene>
    <name evidence="6 7" type="primary">rsmG</name>
    <name evidence="7" type="ORF">HZA61_11520</name>
</gene>
<name>A0A933W2I7_UNCEI</name>
<feature type="binding site" evidence="6">
    <location>
        <position position="97"/>
    </location>
    <ligand>
        <name>S-adenosyl-L-methionine</name>
        <dbReference type="ChEBI" id="CHEBI:59789"/>
    </ligand>
</feature>
<dbReference type="GO" id="GO:0070043">
    <property type="term" value="F:rRNA (guanine-N7-)-methyltransferase activity"/>
    <property type="evidence" value="ECO:0007669"/>
    <property type="project" value="UniProtKB-UniRule"/>
</dbReference>
<organism evidence="7 8">
    <name type="scientific">Eiseniibacteriota bacterium</name>
    <dbReference type="NCBI Taxonomy" id="2212470"/>
    <lineage>
        <taxon>Bacteria</taxon>
        <taxon>Candidatus Eiseniibacteriota</taxon>
    </lineage>
</organism>
<evidence type="ECO:0000256" key="1">
    <source>
        <dbReference type="ARBA" id="ARBA00022490"/>
    </source>
</evidence>
<comment type="caution">
    <text evidence="6">Lacks conserved residue(s) required for the propagation of feature annotation.</text>
</comment>
<dbReference type="HAMAP" id="MF_00074">
    <property type="entry name" value="16SrRNA_methyltr_G"/>
    <property type="match status" value="1"/>
</dbReference>
<keyword evidence="5 6" id="KW-0949">S-adenosyl-L-methionine</keyword>
<dbReference type="GO" id="GO:0005829">
    <property type="term" value="C:cytosol"/>
    <property type="evidence" value="ECO:0007669"/>
    <property type="project" value="TreeGrafter"/>
</dbReference>
<dbReference type="Pfam" id="PF02527">
    <property type="entry name" value="GidB"/>
    <property type="match status" value="1"/>
</dbReference>
<dbReference type="SUPFAM" id="SSF53335">
    <property type="entry name" value="S-adenosyl-L-methionine-dependent methyltransferases"/>
    <property type="match status" value="1"/>
</dbReference>
<keyword evidence="2 6" id="KW-0698">rRNA processing</keyword>
<comment type="caution">
    <text evidence="7">The sequence shown here is derived from an EMBL/GenBank/DDBJ whole genome shotgun (WGS) entry which is preliminary data.</text>
</comment>
<dbReference type="NCBIfam" id="TIGR00138">
    <property type="entry name" value="rsmG_gidB"/>
    <property type="match status" value="1"/>
</dbReference>
<keyword evidence="1 6" id="KW-0963">Cytoplasm</keyword>
<dbReference type="EC" id="2.1.1.-" evidence="6"/>
<comment type="similarity">
    <text evidence="6">Belongs to the methyltransferase superfamily. RNA methyltransferase RsmG family.</text>
</comment>